<feature type="region of interest" description="Disordered" evidence="1">
    <location>
        <begin position="695"/>
        <end position="731"/>
    </location>
</feature>
<evidence type="ECO:0000256" key="1">
    <source>
        <dbReference type="SAM" id="MobiDB-lite"/>
    </source>
</evidence>
<evidence type="ECO:0000313" key="3">
    <source>
        <dbReference type="Proteomes" id="UP001179952"/>
    </source>
</evidence>
<reference evidence="2" key="2">
    <citation type="submission" date="2023-06" db="EMBL/GenBank/DDBJ databases">
        <authorList>
            <person name="Ma L."/>
            <person name="Liu K.-W."/>
            <person name="Li Z."/>
            <person name="Hsiao Y.-Y."/>
            <person name="Qi Y."/>
            <person name="Fu T."/>
            <person name="Tang G."/>
            <person name="Zhang D."/>
            <person name="Sun W.-H."/>
            <person name="Liu D.-K."/>
            <person name="Li Y."/>
            <person name="Chen G.-Z."/>
            <person name="Liu X.-D."/>
            <person name="Liao X.-Y."/>
            <person name="Jiang Y.-T."/>
            <person name="Yu X."/>
            <person name="Hao Y."/>
            <person name="Huang J."/>
            <person name="Zhao X.-W."/>
            <person name="Ke S."/>
            <person name="Chen Y.-Y."/>
            <person name="Wu W.-L."/>
            <person name="Hsu J.-L."/>
            <person name="Lin Y.-F."/>
            <person name="Huang M.-D."/>
            <person name="Li C.-Y."/>
            <person name="Huang L."/>
            <person name="Wang Z.-W."/>
            <person name="Zhao X."/>
            <person name="Zhong W.-Y."/>
            <person name="Peng D.-H."/>
            <person name="Ahmad S."/>
            <person name="Lan S."/>
            <person name="Zhang J.-S."/>
            <person name="Tsai W.-C."/>
            <person name="Van De Peer Y."/>
            <person name="Liu Z.-J."/>
        </authorList>
    </citation>
    <scope>NUCLEOTIDE SEQUENCE</scope>
    <source>
        <strain evidence="2">SCP</strain>
        <tissue evidence="2">Leaves</tissue>
    </source>
</reference>
<dbReference type="AlphaFoldDB" id="A0AAV9AWX4"/>
<dbReference type="Proteomes" id="UP001179952">
    <property type="component" value="Unassembled WGS sequence"/>
</dbReference>
<feature type="compositionally biased region" description="Polar residues" evidence="1">
    <location>
        <begin position="571"/>
        <end position="593"/>
    </location>
</feature>
<dbReference type="PANTHER" id="PTHR34461:SF2">
    <property type="entry name" value="EXPRESSED PROTEIN"/>
    <property type="match status" value="1"/>
</dbReference>
<accession>A0AAV9AWX4</accession>
<sequence>MEPAVTSRHGRGEIGCNFNPIDVVSHSHVHFFQAIKGGSVIKVRNIDYFERPAFRFKDINAIYESETGKFNLRSRSQRNRNRNSVASNPIMLGYSLSDECDFDGGVSIGDGVVDGYAPGSDRNPPCKNGGNGEPNDINFNALTLMELRARCKAKKRKALNPVKSEISEDESLNCDDVSKNGHVHLKEVNLEEPLINMKLKALKKCTSERKRRKKTQNPLDMSDIPIVAATDRELKNQGHSMQSTGNLHVPCNIKIEIMEVDTLDSTSSISVADDLTSKSPVDVAFPCVSSAEVSGTIDVIGSIEPSESSVERDIGHLCGLSEVQIENVESDTLDRQSKILDAGCSVSCCQSEKQTWKFVQGIAAQENHMACEIESDNISSAREIYGSFDSASECNKKFDLPGDSHAELPERDIGGDVIIGELHSFTGGLLECPVNGASNEYVELDNLVSSHIVKENSEVITSLNSLETAAAQGAPFYPPANEPTTEPVYSGSPNSEFTAISLSSENSISSTPAIPEELSLFQTQRGTKSEILDSPTVSSFHVTERKGETDYFEPTMEVECARISNERIPSESKSTATHGKNPQSDAHISQASEEVLVSSNCEEPQQFNKNEPGSNCFNVGSYSVEADDLMEHKPDVGFKNYPTKLFSTRKTISPTSQEKLRRVAHSAESNANAELSKSRKRVWYDECPKNKISSSIAGHEEGEAEVSPEKGIKKLEEDNDRSPTPVTRGILKSSHSSCTNCSFIHDQTDKVITFSQRQMKDIEVLALKLLRGLNSMRDIVRENLLEACPSADSKYTVDEMRLASEEASQLEAKTRKYLSVMTKDCHRFCKIMKSAETKAPTIMSKDQNNRKKITFADEAGGLLCQVKIFHEQPAPAMVSENDS</sequence>
<reference evidence="2" key="1">
    <citation type="journal article" date="2023" name="Nat. Commun.">
        <title>Diploid and tetraploid genomes of Acorus and the evolution of monocots.</title>
        <authorList>
            <person name="Ma L."/>
            <person name="Liu K.W."/>
            <person name="Li Z."/>
            <person name="Hsiao Y.Y."/>
            <person name="Qi Y."/>
            <person name="Fu T."/>
            <person name="Tang G.D."/>
            <person name="Zhang D."/>
            <person name="Sun W.H."/>
            <person name="Liu D.K."/>
            <person name="Li Y."/>
            <person name="Chen G.Z."/>
            <person name="Liu X.D."/>
            <person name="Liao X.Y."/>
            <person name="Jiang Y.T."/>
            <person name="Yu X."/>
            <person name="Hao Y."/>
            <person name="Huang J."/>
            <person name="Zhao X.W."/>
            <person name="Ke S."/>
            <person name="Chen Y.Y."/>
            <person name="Wu W.L."/>
            <person name="Hsu J.L."/>
            <person name="Lin Y.F."/>
            <person name="Huang M.D."/>
            <person name="Li C.Y."/>
            <person name="Huang L."/>
            <person name="Wang Z.W."/>
            <person name="Zhao X."/>
            <person name="Zhong W.Y."/>
            <person name="Peng D.H."/>
            <person name="Ahmad S."/>
            <person name="Lan S."/>
            <person name="Zhang J.S."/>
            <person name="Tsai W.C."/>
            <person name="Van de Peer Y."/>
            <person name="Liu Z.J."/>
        </authorList>
    </citation>
    <scope>NUCLEOTIDE SEQUENCE</scope>
    <source>
        <strain evidence="2">SCP</strain>
    </source>
</reference>
<protein>
    <submittedName>
        <fullName evidence="2">Uncharacterized protein</fullName>
    </submittedName>
</protein>
<comment type="caution">
    <text evidence="2">The sequence shown here is derived from an EMBL/GenBank/DDBJ whole genome shotgun (WGS) entry which is preliminary data.</text>
</comment>
<feature type="region of interest" description="Disordered" evidence="1">
    <location>
        <begin position="564"/>
        <end position="593"/>
    </location>
</feature>
<evidence type="ECO:0000313" key="2">
    <source>
        <dbReference type="EMBL" id="KAK1268801.1"/>
    </source>
</evidence>
<organism evidence="2 3">
    <name type="scientific">Acorus gramineus</name>
    <name type="common">Dwarf sweet flag</name>
    <dbReference type="NCBI Taxonomy" id="55184"/>
    <lineage>
        <taxon>Eukaryota</taxon>
        <taxon>Viridiplantae</taxon>
        <taxon>Streptophyta</taxon>
        <taxon>Embryophyta</taxon>
        <taxon>Tracheophyta</taxon>
        <taxon>Spermatophyta</taxon>
        <taxon>Magnoliopsida</taxon>
        <taxon>Liliopsida</taxon>
        <taxon>Acoraceae</taxon>
        <taxon>Acorus</taxon>
    </lineage>
</organism>
<dbReference type="EMBL" id="JAUJYN010000006">
    <property type="protein sequence ID" value="KAK1268801.1"/>
    <property type="molecule type" value="Genomic_DNA"/>
</dbReference>
<proteinExistence type="predicted"/>
<gene>
    <name evidence="2" type="ORF">QJS04_geneDACA006193</name>
</gene>
<name>A0AAV9AWX4_ACOGR</name>
<keyword evidence="3" id="KW-1185">Reference proteome</keyword>
<feature type="compositionally biased region" description="Basic and acidic residues" evidence="1">
    <location>
        <begin position="707"/>
        <end position="716"/>
    </location>
</feature>
<dbReference type="PANTHER" id="PTHR34461">
    <property type="entry name" value="EXPRESSED PROTEIN"/>
    <property type="match status" value="1"/>
</dbReference>